<comment type="caution">
    <text evidence="1">The sequence shown here is derived from an EMBL/GenBank/DDBJ whole genome shotgun (WGS) entry which is preliminary data.</text>
</comment>
<reference evidence="2" key="2">
    <citation type="submission" date="2019-10" db="EMBL/GenBank/DDBJ databases">
        <title>A de novo genome assembly of a pear dwarfing rootstock.</title>
        <authorList>
            <person name="Wang F."/>
            <person name="Wang J."/>
            <person name="Li S."/>
            <person name="Zhang Y."/>
            <person name="Fang M."/>
            <person name="Ma L."/>
            <person name="Zhao Y."/>
            <person name="Jiang S."/>
        </authorList>
    </citation>
    <scope>NUCLEOTIDE SEQUENCE [LARGE SCALE GENOMIC DNA]</scope>
</reference>
<name>A0A5N5GDU2_9ROSA</name>
<proteinExistence type="predicted"/>
<sequence length="85" mass="9714">MVCLVHPRKKNVDVVSGILSSSSSHATLWPFQLKPKRVSAPRKSKKKEEPVLEDLPKEYYDDLTMTLGKLIESAFNVTFHAIIYR</sequence>
<evidence type="ECO:0000313" key="2">
    <source>
        <dbReference type="Proteomes" id="UP000327157"/>
    </source>
</evidence>
<accession>A0A5N5GDU2</accession>
<protein>
    <submittedName>
        <fullName evidence="1">Uncharacterized protein</fullName>
    </submittedName>
</protein>
<dbReference type="AlphaFoldDB" id="A0A5N5GDU2"/>
<gene>
    <name evidence="1" type="ORF">D8674_020003</name>
</gene>
<dbReference type="EMBL" id="SMOL01000487">
    <property type="protein sequence ID" value="KAB2611971.1"/>
    <property type="molecule type" value="Genomic_DNA"/>
</dbReference>
<keyword evidence="2" id="KW-1185">Reference proteome</keyword>
<organism evidence="1 2">
    <name type="scientific">Pyrus ussuriensis x Pyrus communis</name>
    <dbReference type="NCBI Taxonomy" id="2448454"/>
    <lineage>
        <taxon>Eukaryota</taxon>
        <taxon>Viridiplantae</taxon>
        <taxon>Streptophyta</taxon>
        <taxon>Embryophyta</taxon>
        <taxon>Tracheophyta</taxon>
        <taxon>Spermatophyta</taxon>
        <taxon>Magnoliopsida</taxon>
        <taxon>eudicotyledons</taxon>
        <taxon>Gunneridae</taxon>
        <taxon>Pentapetalae</taxon>
        <taxon>rosids</taxon>
        <taxon>fabids</taxon>
        <taxon>Rosales</taxon>
        <taxon>Rosaceae</taxon>
        <taxon>Amygdaloideae</taxon>
        <taxon>Maleae</taxon>
        <taxon>Pyrus</taxon>
    </lineage>
</organism>
<reference evidence="1 2" key="1">
    <citation type="submission" date="2019-09" db="EMBL/GenBank/DDBJ databases">
        <authorList>
            <person name="Ou C."/>
        </authorList>
    </citation>
    <scope>NUCLEOTIDE SEQUENCE [LARGE SCALE GENOMIC DNA]</scope>
    <source>
        <strain evidence="1">S2</strain>
        <tissue evidence="1">Leaf</tissue>
    </source>
</reference>
<evidence type="ECO:0000313" key="1">
    <source>
        <dbReference type="EMBL" id="KAB2611971.1"/>
    </source>
</evidence>
<dbReference type="Proteomes" id="UP000327157">
    <property type="component" value="Chromosome 17"/>
</dbReference>
<reference evidence="1 2" key="3">
    <citation type="submission" date="2019-11" db="EMBL/GenBank/DDBJ databases">
        <title>A de novo genome assembly of a pear dwarfing rootstock.</title>
        <authorList>
            <person name="Wang F."/>
            <person name="Wang J."/>
            <person name="Li S."/>
            <person name="Zhang Y."/>
            <person name="Fang M."/>
            <person name="Ma L."/>
            <person name="Zhao Y."/>
            <person name="Jiang S."/>
        </authorList>
    </citation>
    <scope>NUCLEOTIDE SEQUENCE [LARGE SCALE GENOMIC DNA]</scope>
    <source>
        <strain evidence="1">S2</strain>
        <tissue evidence="1">Leaf</tissue>
    </source>
</reference>